<reference evidence="1" key="1">
    <citation type="journal article" date="2023" name="Insect Mol. Biol.">
        <title>Genome sequencing provides insights into the evolution of gene families encoding plant cell wall-degrading enzymes in longhorned beetles.</title>
        <authorList>
            <person name="Shin N.R."/>
            <person name="Okamura Y."/>
            <person name="Kirsch R."/>
            <person name="Pauchet Y."/>
        </authorList>
    </citation>
    <scope>NUCLEOTIDE SEQUENCE</scope>
    <source>
        <strain evidence="1">AMC_N1</strain>
    </source>
</reference>
<dbReference type="InterPro" id="IPR036397">
    <property type="entry name" value="RNaseH_sf"/>
</dbReference>
<proteinExistence type="predicted"/>
<evidence type="ECO:0008006" key="3">
    <source>
        <dbReference type="Google" id="ProtNLM"/>
    </source>
</evidence>
<protein>
    <recommendedName>
        <fullName evidence="3">RNase H type-1 domain-containing protein</fullName>
    </recommendedName>
</protein>
<name>A0AAV8XDD9_9CUCU</name>
<dbReference type="AlphaFoldDB" id="A0AAV8XDD9"/>
<sequence length="174" mass="19366">MIKDRMSFVHDVIIRGALRTLTLMCVKVKSLPDEKALNSDIFSLDLRRPEKGTENQSIAIFPDSQAVLTEIRATQVTPKLVWDCVKALKQLESQNRVILACIPGGRKGNEKADKLAKEGASDVLIGPEHFCGVTKPCLETSIRGVERMKKPPSAYCANAQHWQLLGIRTLELQE</sequence>
<accession>A0AAV8XDD9</accession>
<dbReference type="InterPro" id="IPR012337">
    <property type="entry name" value="RNaseH-like_sf"/>
</dbReference>
<organism evidence="1 2">
    <name type="scientific">Aromia moschata</name>
    <dbReference type="NCBI Taxonomy" id="1265417"/>
    <lineage>
        <taxon>Eukaryota</taxon>
        <taxon>Metazoa</taxon>
        <taxon>Ecdysozoa</taxon>
        <taxon>Arthropoda</taxon>
        <taxon>Hexapoda</taxon>
        <taxon>Insecta</taxon>
        <taxon>Pterygota</taxon>
        <taxon>Neoptera</taxon>
        <taxon>Endopterygota</taxon>
        <taxon>Coleoptera</taxon>
        <taxon>Polyphaga</taxon>
        <taxon>Cucujiformia</taxon>
        <taxon>Chrysomeloidea</taxon>
        <taxon>Cerambycidae</taxon>
        <taxon>Cerambycinae</taxon>
        <taxon>Callichromatini</taxon>
        <taxon>Aromia</taxon>
    </lineage>
</organism>
<dbReference type="Proteomes" id="UP001162162">
    <property type="component" value="Unassembled WGS sequence"/>
</dbReference>
<evidence type="ECO:0000313" key="1">
    <source>
        <dbReference type="EMBL" id="KAJ8936563.1"/>
    </source>
</evidence>
<gene>
    <name evidence="1" type="ORF">NQ318_023652</name>
</gene>
<comment type="caution">
    <text evidence="1">The sequence shown here is derived from an EMBL/GenBank/DDBJ whole genome shotgun (WGS) entry which is preliminary data.</text>
</comment>
<evidence type="ECO:0000313" key="2">
    <source>
        <dbReference type="Proteomes" id="UP001162162"/>
    </source>
</evidence>
<keyword evidence="2" id="KW-1185">Reference proteome</keyword>
<dbReference type="Gene3D" id="3.30.420.10">
    <property type="entry name" value="Ribonuclease H-like superfamily/Ribonuclease H"/>
    <property type="match status" value="1"/>
</dbReference>
<dbReference type="GO" id="GO:0003676">
    <property type="term" value="F:nucleic acid binding"/>
    <property type="evidence" value="ECO:0007669"/>
    <property type="project" value="InterPro"/>
</dbReference>
<dbReference type="SUPFAM" id="SSF53098">
    <property type="entry name" value="Ribonuclease H-like"/>
    <property type="match status" value="1"/>
</dbReference>
<dbReference type="EMBL" id="JAPWTK010000735">
    <property type="protein sequence ID" value="KAJ8936563.1"/>
    <property type="molecule type" value="Genomic_DNA"/>
</dbReference>